<name>A0A7L4ZIM5_9FLAO</name>
<proteinExistence type="predicted"/>
<dbReference type="InterPro" id="IPR054384">
    <property type="entry name" value="SecDF_P1_head"/>
</dbReference>
<organism evidence="3 4">
    <name type="scientific">Kordia antarctica</name>
    <dbReference type="NCBI Taxonomy" id="1218801"/>
    <lineage>
        <taxon>Bacteria</taxon>
        <taxon>Pseudomonadati</taxon>
        <taxon>Bacteroidota</taxon>
        <taxon>Flavobacteriia</taxon>
        <taxon>Flavobacteriales</taxon>
        <taxon>Flavobacteriaceae</taxon>
        <taxon>Kordia</taxon>
    </lineage>
</organism>
<accession>A0A7L4ZIM5</accession>
<protein>
    <recommendedName>
        <fullName evidence="2">SecDF P1 head subdomain domain-containing protein</fullName>
    </recommendedName>
</protein>
<dbReference type="KEGG" id="kan:IMCC3317_16890"/>
<feature type="domain" description="SecDF P1 head subdomain" evidence="2">
    <location>
        <begin position="203"/>
        <end position="302"/>
    </location>
</feature>
<dbReference type="Proteomes" id="UP000464657">
    <property type="component" value="Chromosome"/>
</dbReference>
<dbReference type="Gene3D" id="3.30.1360.200">
    <property type="match status" value="1"/>
</dbReference>
<feature type="chain" id="PRO_5029684677" description="SecDF P1 head subdomain domain-containing protein" evidence="1">
    <location>
        <begin position="20"/>
        <end position="319"/>
    </location>
</feature>
<feature type="signal peptide" evidence="1">
    <location>
        <begin position="1"/>
        <end position="19"/>
    </location>
</feature>
<dbReference type="Pfam" id="PF22599">
    <property type="entry name" value="SecDF_P1_head"/>
    <property type="match status" value="1"/>
</dbReference>
<evidence type="ECO:0000259" key="2">
    <source>
        <dbReference type="Pfam" id="PF22599"/>
    </source>
</evidence>
<evidence type="ECO:0000313" key="3">
    <source>
        <dbReference type="EMBL" id="QHI36327.1"/>
    </source>
</evidence>
<gene>
    <name evidence="3" type="ORF">IMCC3317_16890</name>
</gene>
<evidence type="ECO:0000256" key="1">
    <source>
        <dbReference type="SAM" id="SignalP"/>
    </source>
</evidence>
<keyword evidence="4" id="KW-1185">Reference proteome</keyword>
<evidence type="ECO:0000313" key="4">
    <source>
        <dbReference type="Proteomes" id="UP000464657"/>
    </source>
</evidence>
<dbReference type="AlphaFoldDB" id="A0A7L4ZIM5"/>
<dbReference type="OrthoDB" id="1162158at2"/>
<reference evidence="3 4" key="1">
    <citation type="journal article" date="2013" name="Int. J. Syst. Evol. Microbiol.">
        <title>Kordia antarctica sp. nov., isolated from Antarctic seawater.</title>
        <authorList>
            <person name="Baek K."/>
            <person name="Choi A."/>
            <person name="Kang I."/>
            <person name="Lee K."/>
            <person name="Cho J.C."/>
        </authorList>
    </citation>
    <scope>NUCLEOTIDE SEQUENCE [LARGE SCALE GENOMIC DNA]</scope>
    <source>
        <strain evidence="3 4">IMCC3317</strain>
    </source>
</reference>
<dbReference type="EMBL" id="CP019288">
    <property type="protein sequence ID" value="QHI36327.1"/>
    <property type="molecule type" value="Genomic_DNA"/>
</dbReference>
<dbReference type="RefSeq" id="WP_160129042.1">
    <property type="nucleotide sequence ID" value="NZ_CP019288.1"/>
</dbReference>
<sequence length="319" mass="35724">MKKRYLLSCVLFSIFCLIACDGLFSGSKAQIQFEILEDNFDENQKENAKLVIQKRLQSLGARNIEITTTQKNIIANYEKGADSILTWQSFQTTGKLEFFKVCQEKNLIIDHFQKMDTIAESTSEISEKTNIENILDIINFNSGDFYLAYVTKENKARVEELLIDKEPVFIKSLGGKIKFSFGKPDEYQQGRLPLYAVFVSSTNEAPLDGSYITQSKAVTGYTENRYVIDLLMNKEGALIWEQLTDEVYREGGNIAIVIDNVVYSAPSVSNGKISGGRSQVSGNFTRDEATMMASIIGSGELPKLKIIKMGALKETSQSK</sequence>
<keyword evidence="1" id="KW-0732">Signal</keyword>